<dbReference type="EMBL" id="KN833694">
    <property type="protein sequence ID" value="KIK27875.1"/>
    <property type="molecule type" value="Genomic_DNA"/>
</dbReference>
<evidence type="ECO:0000313" key="2">
    <source>
        <dbReference type="Proteomes" id="UP000054018"/>
    </source>
</evidence>
<reference evidence="2" key="2">
    <citation type="submission" date="2015-01" db="EMBL/GenBank/DDBJ databases">
        <title>Evolutionary Origins and Diversification of the Mycorrhizal Mutualists.</title>
        <authorList>
            <consortium name="DOE Joint Genome Institute"/>
            <consortium name="Mycorrhizal Genomics Consortium"/>
            <person name="Kohler A."/>
            <person name="Kuo A."/>
            <person name="Nagy L.G."/>
            <person name="Floudas D."/>
            <person name="Copeland A."/>
            <person name="Barry K.W."/>
            <person name="Cichocki N."/>
            <person name="Veneault-Fourrey C."/>
            <person name="LaButti K."/>
            <person name="Lindquist E.A."/>
            <person name="Lipzen A."/>
            <person name="Lundell T."/>
            <person name="Morin E."/>
            <person name="Murat C."/>
            <person name="Riley R."/>
            <person name="Ohm R."/>
            <person name="Sun H."/>
            <person name="Tunlid A."/>
            <person name="Henrissat B."/>
            <person name="Grigoriev I.V."/>
            <person name="Hibbett D.S."/>
            <person name="Martin F."/>
        </authorList>
    </citation>
    <scope>NUCLEOTIDE SEQUENCE [LARGE SCALE GENOMIC DNA]</scope>
    <source>
        <strain evidence="2">441</strain>
    </source>
</reference>
<reference evidence="1 2" key="1">
    <citation type="submission" date="2014-04" db="EMBL/GenBank/DDBJ databases">
        <authorList>
            <consortium name="DOE Joint Genome Institute"/>
            <person name="Kuo A."/>
            <person name="Kohler A."/>
            <person name="Costa M.D."/>
            <person name="Nagy L.G."/>
            <person name="Floudas D."/>
            <person name="Copeland A."/>
            <person name="Barry K.W."/>
            <person name="Cichocki N."/>
            <person name="Veneault-Fourrey C."/>
            <person name="LaButti K."/>
            <person name="Lindquist E.A."/>
            <person name="Lipzen A."/>
            <person name="Lundell T."/>
            <person name="Morin E."/>
            <person name="Murat C."/>
            <person name="Sun H."/>
            <person name="Tunlid A."/>
            <person name="Henrissat B."/>
            <person name="Grigoriev I.V."/>
            <person name="Hibbett D.S."/>
            <person name="Martin F."/>
            <person name="Nordberg H.P."/>
            <person name="Cantor M.N."/>
            <person name="Hua S.X."/>
        </authorList>
    </citation>
    <scope>NUCLEOTIDE SEQUENCE [LARGE SCALE GENOMIC DNA]</scope>
    <source>
        <strain evidence="1 2">441</strain>
    </source>
</reference>
<organism evidence="1 2">
    <name type="scientific">Pisolithus microcarpus 441</name>
    <dbReference type="NCBI Taxonomy" id="765257"/>
    <lineage>
        <taxon>Eukaryota</taxon>
        <taxon>Fungi</taxon>
        <taxon>Dikarya</taxon>
        <taxon>Basidiomycota</taxon>
        <taxon>Agaricomycotina</taxon>
        <taxon>Agaricomycetes</taxon>
        <taxon>Agaricomycetidae</taxon>
        <taxon>Boletales</taxon>
        <taxon>Sclerodermatineae</taxon>
        <taxon>Pisolithaceae</taxon>
        <taxon>Pisolithus</taxon>
    </lineage>
</organism>
<proteinExistence type="predicted"/>
<name>A0A0C9YSA7_9AGAM</name>
<gene>
    <name evidence="1" type="ORF">PISMIDRAFT_144471</name>
</gene>
<dbReference type="HOGENOM" id="CLU_2740961_0_0_1"/>
<evidence type="ECO:0000313" key="1">
    <source>
        <dbReference type="EMBL" id="KIK27875.1"/>
    </source>
</evidence>
<sequence>MNAGTYGNRLAVHHKTAVRYLPTFHRCNVLSSVQCLAMARHPVFTSKYYWHSELANYTNGQTFMKLPSITL</sequence>
<keyword evidence="2" id="KW-1185">Reference proteome</keyword>
<accession>A0A0C9YSA7</accession>
<protein>
    <submittedName>
        <fullName evidence="1">Uncharacterized protein</fullName>
    </submittedName>
</protein>
<dbReference type="AlphaFoldDB" id="A0A0C9YSA7"/>
<dbReference type="Proteomes" id="UP000054018">
    <property type="component" value="Unassembled WGS sequence"/>
</dbReference>